<dbReference type="InterPro" id="IPR013083">
    <property type="entry name" value="Znf_RING/FYVE/PHD"/>
</dbReference>
<evidence type="ECO:0000256" key="1">
    <source>
        <dbReference type="ARBA" id="ARBA00022723"/>
    </source>
</evidence>
<proteinExistence type="predicted"/>
<dbReference type="Pfam" id="PF13832">
    <property type="entry name" value="zf-HC5HC2H_2"/>
    <property type="match status" value="1"/>
</dbReference>
<dbReference type="EMBL" id="JAHRIN010001823">
    <property type="protein sequence ID" value="MEQ2192123.1"/>
    <property type="molecule type" value="Genomic_DNA"/>
</dbReference>
<comment type="caution">
    <text evidence="5">The sequence shown here is derived from an EMBL/GenBank/DDBJ whole genome shotgun (WGS) entry which is preliminary data.</text>
</comment>
<evidence type="ECO:0000313" key="6">
    <source>
        <dbReference type="Proteomes" id="UP001434883"/>
    </source>
</evidence>
<keyword evidence="2" id="KW-0863">Zinc-finger</keyword>
<keyword evidence="6" id="KW-1185">Reference proteome</keyword>
<evidence type="ECO:0000256" key="2">
    <source>
        <dbReference type="ARBA" id="ARBA00022771"/>
    </source>
</evidence>
<gene>
    <name evidence="5" type="ORF">XENOCAPTIV_007296</name>
</gene>
<feature type="domain" description="PHD-type" evidence="4">
    <location>
        <begin position="1"/>
        <end position="56"/>
    </location>
</feature>
<dbReference type="Proteomes" id="UP001434883">
    <property type="component" value="Unassembled WGS sequence"/>
</dbReference>
<sequence length="91" mass="10356">AGSVKMNNLGFYFGFITCSHGRCPTAYHPTCAQAAGVLMQPDDWPFVVHVTCCRHKGPPQIESLDPHRKVRWFRCDGQMGWCMGQNLWQLM</sequence>
<name>A0ABV0Q8J9_9TELE</name>
<reference evidence="5 6" key="1">
    <citation type="submission" date="2021-06" db="EMBL/GenBank/DDBJ databases">
        <authorList>
            <person name="Palmer J.M."/>
        </authorList>
    </citation>
    <scope>NUCLEOTIDE SEQUENCE [LARGE SCALE GENOMIC DNA]</scope>
    <source>
        <strain evidence="5 6">XC_2019</strain>
        <tissue evidence="5">Muscle</tissue>
    </source>
</reference>
<dbReference type="PROSITE" id="PS51805">
    <property type="entry name" value="EPHD"/>
    <property type="match status" value="1"/>
</dbReference>
<accession>A0ABV0Q8J9</accession>
<feature type="non-terminal residue" evidence="5">
    <location>
        <position position="1"/>
    </location>
</feature>
<evidence type="ECO:0000256" key="3">
    <source>
        <dbReference type="ARBA" id="ARBA00022833"/>
    </source>
</evidence>
<evidence type="ECO:0000313" key="5">
    <source>
        <dbReference type="EMBL" id="MEQ2192123.1"/>
    </source>
</evidence>
<keyword evidence="1" id="KW-0479">Metal-binding</keyword>
<protein>
    <recommendedName>
        <fullName evidence="4">PHD-type domain-containing protein</fullName>
    </recommendedName>
</protein>
<dbReference type="Gene3D" id="3.30.40.10">
    <property type="entry name" value="Zinc/RING finger domain, C3HC4 (zinc finger)"/>
    <property type="match status" value="1"/>
</dbReference>
<keyword evidence="3" id="KW-0862">Zinc</keyword>
<dbReference type="InterPro" id="IPR034732">
    <property type="entry name" value="EPHD"/>
</dbReference>
<evidence type="ECO:0000259" key="4">
    <source>
        <dbReference type="PROSITE" id="PS51805"/>
    </source>
</evidence>
<organism evidence="5 6">
    <name type="scientific">Xenoophorus captivus</name>
    <dbReference type="NCBI Taxonomy" id="1517983"/>
    <lineage>
        <taxon>Eukaryota</taxon>
        <taxon>Metazoa</taxon>
        <taxon>Chordata</taxon>
        <taxon>Craniata</taxon>
        <taxon>Vertebrata</taxon>
        <taxon>Euteleostomi</taxon>
        <taxon>Actinopterygii</taxon>
        <taxon>Neopterygii</taxon>
        <taxon>Teleostei</taxon>
        <taxon>Neoteleostei</taxon>
        <taxon>Acanthomorphata</taxon>
        <taxon>Ovalentaria</taxon>
        <taxon>Atherinomorphae</taxon>
        <taxon>Cyprinodontiformes</taxon>
        <taxon>Goodeidae</taxon>
        <taxon>Xenoophorus</taxon>
    </lineage>
</organism>